<evidence type="ECO:0000313" key="16">
    <source>
        <dbReference type="Ensembl" id="ENSEEEP00000058723.1"/>
    </source>
</evidence>
<dbReference type="PANTHER" id="PTHR11866:SF3">
    <property type="entry name" value="PROSTAGLANDIN E2 RECEPTOR EP1 SUBTYPE"/>
    <property type="match status" value="1"/>
</dbReference>
<proteinExistence type="predicted"/>
<evidence type="ECO:0000256" key="14">
    <source>
        <dbReference type="SAM" id="Phobius"/>
    </source>
</evidence>
<keyword evidence="7" id="KW-0297">G-protein coupled receptor</keyword>
<dbReference type="InterPro" id="IPR000276">
    <property type="entry name" value="GPCR_Rhodpsn"/>
</dbReference>
<reference evidence="16 17" key="1">
    <citation type="submission" date="2020-05" db="EMBL/GenBank/DDBJ databases">
        <title>Electrophorus electricus (electric eel) genome, fEleEle1, primary haplotype.</title>
        <authorList>
            <person name="Myers G."/>
            <person name="Meyer A."/>
            <person name="Fedrigo O."/>
            <person name="Formenti G."/>
            <person name="Rhie A."/>
            <person name="Tracey A."/>
            <person name="Sims Y."/>
            <person name="Jarvis E.D."/>
        </authorList>
    </citation>
    <scope>NUCLEOTIDE SEQUENCE [LARGE SCALE GENOMIC DNA]</scope>
</reference>
<comment type="subcellular location">
    <subcellularLocation>
        <location evidence="1">Cell membrane</location>
        <topology evidence="1">Multi-pass membrane protein</topology>
    </subcellularLocation>
</comment>
<evidence type="ECO:0000256" key="8">
    <source>
        <dbReference type="ARBA" id="ARBA00023136"/>
    </source>
</evidence>
<dbReference type="Gene3D" id="1.20.1070.10">
    <property type="entry name" value="Rhodopsin 7-helix transmembrane proteins"/>
    <property type="match status" value="1"/>
</dbReference>
<reference evidence="16" key="2">
    <citation type="submission" date="2025-08" db="UniProtKB">
        <authorList>
            <consortium name="Ensembl"/>
        </authorList>
    </citation>
    <scope>IDENTIFICATION</scope>
</reference>
<feature type="transmembrane region" description="Helical" evidence="14">
    <location>
        <begin position="272"/>
        <end position="291"/>
    </location>
</feature>
<evidence type="ECO:0000256" key="12">
    <source>
        <dbReference type="ARBA" id="ARBA00023224"/>
    </source>
</evidence>
<protein>
    <recommendedName>
        <fullName evidence="2">Thromboxane A2 receptor</fullName>
    </recommendedName>
    <alternativeName>
        <fullName evidence="13">Prostanoid TP receptor</fullName>
    </alternativeName>
</protein>
<feature type="domain" description="G-protein coupled receptors family 1 profile" evidence="15">
    <location>
        <begin position="100"/>
        <end position="288"/>
    </location>
</feature>
<keyword evidence="5 14" id="KW-0812">Transmembrane</keyword>
<keyword evidence="6 14" id="KW-1133">Transmembrane helix</keyword>
<dbReference type="GO" id="GO:0007189">
    <property type="term" value="P:adenylate cyclase-activating G protein-coupled receptor signaling pathway"/>
    <property type="evidence" value="ECO:0007669"/>
    <property type="project" value="TreeGrafter"/>
</dbReference>
<keyword evidence="10" id="KW-0675">Receptor</keyword>
<dbReference type="CDD" id="cd15144">
    <property type="entry name" value="7tmA_PGE2_EP1"/>
    <property type="match status" value="1"/>
</dbReference>
<reference evidence="16" key="3">
    <citation type="submission" date="2025-09" db="UniProtKB">
        <authorList>
            <consortium name="Ensembl"/>
        </authorList>
    </citation>
    <scope>IDENTIFICATION</scope>
</reference>
<dbReference type="FunFam" id="1.20.1070.10:FF:000163">
    <property type="entry name" value="Thromboxane A2 receptor"/>
    <property type="match status" value="1"/>
</dbReference>
<feature type="transmembrane region" description="Helical" evidence="14">
    <location>
        <begin position="176"/>
        <end position="206"/>
    </location>
</feature>
<dbReference type="SUPFAM" id="SSF81321">
    <property type="entry name" value="Family A G protein-coupled receptor-like"/>
    <property type="match status" value="1"/>
</dbReference>
<dbReference type="Pfam" id="PF00001">
    <property type="entry name" value="7tm_1"/>
    <property type="match status" value="1"/>
</dbReference>
<evidence type="ECO:0000259" key="15">
    <source>
        <dbReference type="PROSITE" id="PS50262"/>
    </source>
</evidence>
<evidence type="ECO:0000256" key="10">
    <source>
        <dbReference type="ARBA" id="ARBA00023170"/>
    </source>
</evidence>
<dbReference type="GO" id="GO:0005886">
    <property type="term" value="C:plasma membrane"/>
    <property type="evidence" value="ECO:0007669"/>
    <property type="project" value="UniProtKB-SubCell"/>
</dbReference>
<evidence type="ECO:0000256" key="6">
    <source>
        <dbReference type="ARBA" id="ARBA00022989"/>
    </source>
</evidence>
<dbReference type="GO" id="GO:0007204">
    <property type="term" value="P:positive regulation of cytosolic calcium ion concentration"/>
    <property type="evidence" value="ECO:0007669"/>
    <property type="project" value="TreeGrafter"/>
</dbReference>
<dbReference type="Ensembl" id="ENSEEET00000055257.1">
    <property type="protein sequence ID" value="ENSEEEP00000058723.1"/>
    <property type="gene ID" value="ENSEEEG00000027080.1"/>
</dbReference>
<dbReference type="PANTHER" id="PTHR11866">
    <property type="entry name" value="G-PROTEIN COUPLED RECEPTOR FAMILY 1 MEMBER"/>
    <property type="match status" value="1"/>
</dbReference>
<dbReference type="Proteomes" id="UP000314983">
    <property type="component" value="Chromosome 1"/>
</dbReference>
<name>A0AAY5EP81_ELEEL</name>
<dbReference type="GeneTree" id="ENSGT01030000234559"/>
<dbReference type="GO" id="GO:0004960">
    <property type="term" value="F:thromboxane receptor activity"/>
    <property type="evidence" value="ECO:0007669"/>
    <property type="project" value="UniProtKB-ARBA"/>
</dbReference>
<feature type="transmembrane region" description="Helical" evidence="14">
    <location>
        <begin position="129"/>
        <end position="149"/>
    </location>
</feature>
<organism evidence="16 17">
    <name type="scientific">Electrophorus electricus</name>
    <name type="common">Electric eel</name>
    <name type="synonym">Gymnotus electricus</name>
    <dbReference type="NCBI Taxonomy" id="8005"/>
    <lineage>
        <taxon>Eukaryota</taxon>
        <taxon>Metazoa</taxon>
        <taxon>Chordata</taxon>
        <taxon>Craniata</taxon>
        <taxon>Vertebrata</taxon>
        <taxon>Euteleostomi</taxon>
        <taxon>Actinopterygii</taxon>
        <taxon>Neopterygii</taxon>
        <taxon>Teleostei</taxon>
        <taxon>Ostariophysi</taxon>
        <taxon>Gymnotiformes</taxon>
        <taxon>Gymnotoidei</taxon>
        <taxon>Gymnotidae</taxon>
        <taxon>Electrophorus</taxon>
    </lineage>
</organism>
<evidence type="ECO:0000256" key="9">
    <source>
        <dbReference type="ARBA" id="ARBA00023157"/>
    </source>
</evidence>
<gene>
    <name evidence="16" type="primary">ptger1b</name>
</gene>
<feature type="transmembrane region" description="Helical" evidence="14">
    <location>
        <begin position="91"/>
        <end position="108"/>
    </location>
</feature>
<evidence type="ECO:0000256" key="4">
    <source>
        <dbReference type="ARBA" id="ARBA00022553"/>
    </source>
</evidence>
<dbReference type="InterPro" id="IPR008365">
    <property type="entry name" value="Prostanoid_rcpt"/>
</dbReference>
<evidence type="ECO:0000313" key="17">
    <source>
        <dbReference type="Proteomes" id="UP000314983"/>
    </source>
</evidence>
<dbReference type="PRINTS" id="PR01788">
    <property type="entry name" value="PROSTANOIDR"/>
</dbReference>
<evidence type="ECO:0000256" key="11">
    <source>
        <dbReference type="ARBA" id="ARBA00023180"/>
    </source>
</evidence>
<dbReference type="PROSITE" id="PS50262">
    <property type="entry name" value="G_PROTEIN_RECEP_F1_2"/>
    <property type="match status" value="1"/>
</dbReference>
<evidence type="ECO:0000256" key="3">
    <source>
        <dbReference type="ARBA" id="ARBA00022475"/>
    </source>
</evidence>
<evidence type="ECO:0000256" key="7">
    <source>
        <dbReference type="ARBA" id="ARBA00023040"/>
    </source>
</evidence>
<feature type="transmembrane region" description="Helical" evidence="14">
    <location>
        <begin position="60"/>
        <end position="79"/>
    </location>
</feature>
<keyword evidence="17" id="KW-1185">Reference proteome</keyword>
<evidence type="ECO:0000256" key="1">
    <source>
        <dbReference type="ARBA" id="ARBA00004651"/>
    </source>
</evidence>
<evidence type="ECO:0000256" key="2">
    <source>
        <dbReference type="ARBA" id="ARBA00017628"/>
    </source>
</evidence>
<keyword evidence="11" id="KW-0325">Glycoprotein</keyword>
<accession>A0AAY5EP81</accession>
<feature type="transmembrane region" description="Helical" evidence="14">
    <location>
        <begin position="227"/>
        <end position="252"/>
    </location>
</feature>
<sequence>MLSITSAIALLSNQTQGVLGVAAMGHTDNLTLRSMSLIAPSKTLFILAKAYNRLRRRSKATFLLFASSLVTTDFLGHVIPGAMVLHLYQNSMVFFGLCPLFLGCAMAAERCLGVTRPLFHARLVSTARTKIAVVLIWMAALVVALLPIAKLGEYTYQYPSTWCFIKVLGNTSGSDVAFMLLFSSLGLASLTVSLVCNTVSGISLVLARLRKRKCHHRAAKSHDIEMVVQLVGITVTSCICWSPLLIFGMMSVTHSFSHSTENSKHYEALMKVGVHLATCNQILDPWVYILLRRAVLRKIYRLTTGRMDMRGSTFRRWEISSFLSSEKTAVNRI</sequence>
<keyword evidence="3" id="KW-1003">Cell membrane</keyword>
<evidence type="ECO:0000256" key="13">
    <source>
        <dbReference type="ARBA" id="ARBA00029815"/>
    </source>
</evidence>
<keyword evidence="12" id="KW-0807">Transducer</keyword>
<keyword evidence="8 14" id="KW-0472">Membrane</keyword>
<keyword evidence="4" id="KW-0597">Phosphoprotein</keyword>
<dbReference type="GO" id="GO:0004957">
    <property type="term" value="F:prostaglandin E receptor activity"/>
    <property type="evidence" value="ECO:0007669"/>
    <property type="project" value="TreeGrafter"/>
</dbReference>
<dbReference type="InterPro" id="IPR017452">
    <property type="entry name" value="GPCR_Rhodpsn_7TM"/>
</dbReference>
<keyword evidence="9" id="KW-1015">Disulfide bond</keyword>
<dbReference type="GO" id="GO:0006954">
    <property type="term" value="P:inflammatory response"/>
    <property type="evidence" value="ECO:0007669"/>
    <property type="project" value="TreeGrafter"/>
</dbReference>
<evidence type="ECO:0000256" key="5">
    <source>
        <dbReference type="ARBA" id="ARBA00022692"/>
    </source>
</evidence>
<dbReference type="AlphaFoldDB" id="A0AAY5EP81"/>